<dbReference type="InterPro" id="IPR052528">
    <property type="entry name" value="Sugar_transport-like"/>
</dbReference>
<feature type="transmembrane region" description="Helical" evidence="4">
    <location>
        <begin position="144"/>
        <end position="163"/>
    </location>
</feature>
<feature type="transmembrane region" description="Helical" evidence="4">
    <location>
        <begin position="12"/>
        <end position="34"/>
    </location>
</feature>
<evidence type="ECO:0000259" key="5">
    <source>
        <dbReference type="PROSITE" id="PS50850"/>
    </source>
</evidence>
<dbReference type="InterPro" id="IPR036259">
    <property type="entry name" value="MFS_trans_sf"/>
</dbReference>
<keyword evidence="2 4" id="KW-1133">Transmembrane helix</keyword>
<feature type="transmembrane region" description="Helical" evidence="4">
    <location>
        <begin position="214"/>
        <end position="243"/>
    </location>
</feature>
<dbReference type="Gene3D" id="1.20.1250.20">
    <property type="entry name" value="MFS general substrate transporter like domains"/>
    <property type="match status" value="1"/>
</dbReference>
<evidence type="ECO:0000256" key="2">
    <source>
        <dbReference type="ARBA" id="ARBA00022989"/>
    </source>
</evidence>
<keyword evidence="1 4" id="KW-0812">Transmembrane</keyword>
<feature type="transmembrane region" description="Helical" evidence="4">
    <location>
        <begin position="46"/>
        <end position="64"/>
    </location>
</feature>
<feature type="transmembrane region" description="Helical" evidence="4">
    <location>
        <begin position="169"/>
        <end position="193"/>
    </location>
</feature>
<keyword evidence="7" id="KW-1185">Reference proteome</keyword>
<keyword evidence="3 4" id="KW-0472">Membrane</keyword>
<evidence type="ECO:0000313" key="7">
    <source>
        <dbReference type="Proteomes" id="UP000035268"/>
    </source>
</evidence>
<dbReference type="GO" id="GO:0022857">
    <property type="term" value="F:transmembrane transporter activity"/>
    <property type="evidence" value="ECO:0007669"/>
    <property type="project" value="InterPro"/>
</dbReference>
<feature type="transmembrane region" description="Helical" evidence="4">
    <location>
        <begin position="255"/>
        <end position="273"/>
    </location>
</feature>
<organism evidence="6 7">
    <name type="scientific">Kiritimatiella glycovorans</name>
    <dbReference type="NCBI Taxonomy" id="1307763"/>
    <lineage>
        <taxon>Bacteria</taxon>
        <taxon>Pseudomonadati</taxon>
        <taxon>Kiritimatiellota</taxon>
        <taxon>Kiritimatiellia</taxon>
        <taxon>Kiritimatiellales</taxon>
        <taxon>Kiritimatiellaceae</taxon>
        <taxon>Kiritimatiella</taxon>
    </lineage>
</organism>
<dbReference type="SUPFAM" id="SSF103473">
    <property type="entry name" value="MFS general substrate transporter"/>
    <property type="match status" value="1"/>
</dbReference>
<feature type="transmembrane region" description="Helical" evidence="4">
    <location>
        <begin position="105"/>
        <end position="132"/>
    </location>
</feature>
<feature type="transmembrane region" description="Helical" evidence="4">
    <location>
        <begin position="391"/>
        <end position="411"/>
    </location>
</feature>
<evidence type="ECO:0000256" key="3">
    <source>
        <dbReference type="ARBA" id="ARBA00023136"/>
    </source>
</evidence>
<evidence type="ECO:0000313" key="6">
    <source>
        <dbReference type="EMBL" id="AKJ64076.1"/>
    </source>
</evidence>
<proteinExistence type="predicted"/>
<accession>A0A0G3EC52</accession>
<feature type="transmembrane region" description="Helical" evidence="4">
    <location>
        <begin position="76"/>
        <end position="93"/>
    </location>
</feature>
<dbReference type="Proteomes" id="UP000035268">
    <property type="component" value="Chromosome"/>
</dbReference>
<dbReference type="Pfam" id="PF07690">
    <property type="entry name" value="MFS_1"/>
    <property type="match status" value="1"/>
</dbReference>
<dbReference type="RefSeq" id="WP_052881442.1">
    <property type="nucleotide sequence ID" value="NZ_CP010904.1"/>
</dbReference>
<dbReference type="PANTHER" id="PTHR23526:SF2">
    <property type="entry name" value="MAJOR FACILITATOR SUPERFAMILY (MFS) PROFILE DOMAIN-CONTAINING PROTEIN"/>
    <property type="match status" value="1"/>
</dbReference>
<dbReference type="EMBL" id="CP010904">
    <property type="protein sequence ID" value="AKJ64076.1"/>
    <property type="molecule type" value="Genomic_DNA"/>
</dbReference>
<protein>
    <submittedName>
        <fullName evidence="6">Major Facilitator Superfamily protein</fullName>
    </submittedName>
</protein>
<dbReference type="PANTHER" id="PTHR23526">
    <property type="entry name" value="INTEGRAL MEMBRANE TRANSPORT PROTEIN-RELATED"/>
    <property type="match status" value="1"/>
</dbReference>
<dbReference type="KEGG" id="vbl:L21SP4_00813"/>
<dbReference type="STRING" id="1307763.L21SP4_00813"/>
<feature type="domain" description="Major facilitator superfamily (MFS) profile" evidence="5">
    <location>
        <begin position="9"/>
        <end position="415"/>
    </location>
</feature>
<evidence type="ECO:0000256" key="4">
    <source>
        <dbReference type="SAM" id="Phobius"/>
    </source>
</evidence>
<feature type="transmembrane region" description="Helical" evidence="4">
    <location>
        <begin position="285"/>
        <end position="306"/>
    </location>
</feature>
<evidence type="ECO:0000256" key="1">
    <source>
        <dbReference type="ARBA" id="ARBA00022692"/>
    </source>
</evidence>
<dbReference type="PROSITE" id="PS50850">
    <property type="entry name" value="MFS"/>
    <property type="match status" value="1"/>
</dbReference>
<name>A0A0G3EC52_9BACT</name>
<dbReference type="InterPro" id="IPR011701">
    <property type="entry name" value="MFS"/>
</dbReference>
<sequence>MNDAERKAVYRTIIIAQCMGMLGLVLFQNGFMLNYFSKLSLSSADIALVLALPPFVNMLVMLPSAYMSDLHGKKRLGVIGGILMQFGFLSLLVPGLRDAVHAKGLVFSGVVVFSLGNALGGSSWFALLSPLVPEHIRGRFFGRLRVTFQTVTILFTMLVTWLLDRHDDLWMFCGIILVAWVAVLSRLFFYIRIPEVEPAGRRERHFLDALRKVIAVPGFLPFTCYAFLVALFTAGGPLIFALLEKDVLAFKPATITLMGTLLMIGITAGCFLGGRMVDRLGTRTVFVLCHFAYALFFLLFAARGFFALPLTLYIGALTLGYGVVGGSAGIATSSELLALIPSENKSLACSFNMTLISAGCALPGILVSRLLDWEVLSESWMLAGQSLSPYDTMLIASGVMMTLLLVTLGLIPSVIHKVGLYPAASSWNRV</sequence>
<feature type="transmembrane region" description="Helical" evidence="4">
    <location>
        <begin position="351"/>
        <end position="371"/>
    </location>
</feature>
<reference evidence="7" key="1">
    <citation type="submission" date="2015-02" db="EMBL/GenBank/DDBJ databases">
        <title>Description and complete genome sequence of the first cultured representative of the subdivision 5 of the Verrucomicrobia phylum.</title>
        <authorList>
            <person name="Spring S."/>
            <person name="Bunk B."/>
            <person name="Sproer C."/>
            <person name="Klenk H.-P."/>
        </authorList>
    </citation>
    <scope>NUCLEOTIDE SEQUENCE [LARGE SCALE GENOMIC DNA]</scope>
    <source>
        <strain evidence="7">L21-Fru-AB</strain>
    </source>
</reference>
<dbReference type="InterPro" id="IPR020846">
    <property type="entry name" value="MFS_dom"/>
</dbReference>
<gene>
    <name evidence="6" type="ORF">L21SP4_00813</name>
</gene>
<reference evidence="6 7" key="2">
    <citation type="journal article" date="2016" name="ISME J.">
        <title>Characterization of the first cultured representative of Verrucomicrobia subdivision 5 indicates the proposal of a novel phylum.</title>
        <authorList>
            <person name="Spring S."/>
            <person name="Bunk B."/>
            <person name="Sproer C."/>
            <person name="Schumann P."/>
            <person name="Rohde M."/>
            <person name="Tindall B.J."/>
            <person name="Klenk H.P."/>
        </authorList>
    </citation>
    <scope>NUCLEOTIDE SEQUENCE [LARGE SCALE GENOMIC DNA]</scope>
    <source>
        <strain evidence="6 7">L21-Fru-AB</strain>
    </source>
</reference>
<dbReference type="OrthoDB" id="9785572at2"/>
<feature type="transmembrane region" description="Helical" evidence="4">
    <location>
        <begin position="312"/>
        <end position="339"/>
    </location>
</feature>
<dbReference type="AlphaFoldDB" id="A0A0G3EC52"/>